<dbReference type="RefSeq" id="WP_182807279.1">
    <property type="nucleotide sequence ID" value="NZ_JACJFM010000002.1"/>
</dbReference>
<dbReference type="PANTHER" id="PTHR22939:SF129">
    <property type="entry name" value="SERINE PROTEASE HTRA2, MITOCHONDRIAL"/>
    <property type="match status" value="1"/>
</dbReference>
<dbReference type="SMART" id="SM00228">
    <property type="entry name" value="PDZ"/>
    <property type="match status" value="1"/>
</dbReference>
<reference evidence="10 11" key="1">
    <citation type="submission" date="2020-08" db="EMBL/GenBank/DDBJ databases">
        <title>Oceanospirillum sp. nov. isolated from marine sediment.</title>
        <authorList>
            <person name="Ji X."/>
        </authorList>
    </citation>
    <scope>NUCLEOTIDE SEQUENCE [LARGE SCALE GENOMIC DNA]</scope>
    <source>
        <strain evidence="10 11">D5</strain>
    </source>
</reference>
<evidence type="ECO:0000313" key="11">
    <source>
        <dbReference type="Proteomes" id="UP000565262"/>
    </source>
</evidence>
<keyword evidence="5" id="KW-0378">Hydrolase</keyword>
<dbReference type="GO" id="GO:0004252">
    <property type="term" value="F:serine-type endopeptidase activity"/>
    <property type="evidence" value="ECO:0007669"/>
    <property type="project" value="InterPro"/>
</dbReference>
<dbReference type="InterPro" id="IPR011782">
    <property type="entry name" value="Pept_S1C_Do"/>
</dbReference>
<feature type="domain" description="PDZ" evidence="9">
    <location>
        <begin position="272"/>
        <end position="366"/>
    </location>
</feature>
<dbReference type="SUPFAM" id="SSF50156">
    <property type="entry name" value="PDZ domain-like"/>
    <property type="match status" value="1"/>
</dbReference>
<dbReference type="PANTHER" id="PTHR22939">
    <property type="entry name" value="SERINE PROTEASE FAMILY S1C HTRA-RELATED"/>
    <property type="match status" value="1"/>
</dbReference>
<dbReference type="InterPro" id="IPR036034">
    <property type="entry name" value="PDZ_sf"/>
</dbReference>
<evidence type="ECO:0000259" key="9">
    <source>
        <dbReference type="PROSITE" id="PS50106"/>
    </source>
</evidence>
<comment type="caution">
    <text evidence="10">The sequence shown here is derived from an EMBL/GenBank/DDBJ whole genome shotgun (WGS) entry which is preliminary data.</text>
</comment>
<keyword evidence="3" id="KW-0732">Signal</keyword>
<comment type="similarity">
    <text evidence="1">Belongs to the peptidase S1C family.</text>
</comment>
<gene>
    <name evidence="10" type="ORF">H4O21_02625</name>
</gene>
<keyword evidence="6" id="KW-0720">Serine protease</keyword>
<dbReference type="AlphaFoldDB" id="A0A839ILB9"/>
<evidence type="ECO:0000256" key="8">
    <source>
        <dbReference type="PIRSR" id="PIRSR611782-2"/>
    </source>
</evidence>
<dbReference type="NCBIfam" id="TIGR02037">
    <property type="entry name" value="degP_htrA_DO"/>
    <property type="match status" value="1"/>
</dbReference>
<dbReference type="InterPro" id="IPR001940">
    <property type="entry name" value="Peptidase_S1C"/>
</dbReference>
<keyword evidence="4" id="KW-0677">Repeat</keyword>
<dbReference type="SUPFAM" id="SSF50494">
    <property type="entry name" value="Trypsin-like serine proteases"/>
    <property type="match status" value="1"/>
</dbReference>
<feature type="active site" description="Charge relay system" evidence="7">
    <location>
        <position position="157"/>
    </location>
</feature>
<dbReference type="Pfam" id="PF13180">
    <property type="entry name" value="PDZ_2"/>
    <property type="match status" value="1"/>
</dbReference>
<feature type="active site" description="Charge relay system" evidence="7">
    <location>
        <position position="127"/>
    </location>
</feature>
<evidence type="ECO:0000256" key="3">
    <source>
        <dbReference type="ARBA" id="ARBA00022729"/>
    </source>
</evidence>
<proteinExistence type="inferred from homology"/>
<protein>
    <submittedName>
        <fullName evidence="10">Do family serine endopeptidase</fullName>
    </submittedName>
</protein>
<evidence type="ECO:0000256" key="6">
    <source>
        <dbReference type="ARBA" id="ARBA00022825"/>
    </source>
</evidence>
<dbReference type="InterPro" id="IPR009003">
    <property type="entry name" value="Peptidase_S1_PA"/>
</dbReference>
<dbReference type="FunFam" id="2.40.10.10:FF:000001">
    <property type="entry name" value="Periplasmic serine protease DegS"/>
    <property type="match status" value="1"/>
</dbReference>
<dbReference type="Proteomes" id="UP000565262">
    <property type="component" value="Unassembled WGS sequence"/>
</dbReference>
<dbReference type="EMBL" id="JACJFM010000002">
    <property type="protein sequence ID" value="MBB1485504.1"/>
    <property type="molecule type" value="Genomic_DNA"/>
</dbReference>
<evidence type="ECO:0000256" key="5">
    <source>
        <dbReference type="ARBA" id="ARBA00022801"/>
    </source>
</evidence>
<dbReference type="GO" id="GO:0006508">
    <property type="term" value="P:proteolysis"/>
    <property type="evidence" value="ECO:0007669"/>
    <property type="project" value="UniProtKB-KW"/>
</dbReference>
<keyword evidence="11" id="KW-1185">Reference proteome</keyword>
<evidence type="ECO:0000256" key="2">
    <source>
        <dbReference type="ARBA" id="ARBA00022670"/>
    </source>
</evidence>
<keyword evidence="2" id="KW-0645">Protease</keyword>
<dbReference type="PROSITE" id="PS50106">
    <property type="entry name" value="PDZ"/>
    <property type="match status" value="1"/>
</dbReference>
<dbReference type="InterPro" id="IPR001478">
    <property type="entry name" value="PDZ"/>
</dbReference>
<dbReference type="Gene3D" id="2.30.42.10">
    <property type="match status" value="1"/>
</dbReference>
<dbReference type="Pfam" id="PF13365">
    <property type="entry name" value="Trypsin_2"/>
    <property type="match status" value="1"/>
</dbReference>
<organism evidence="10 11">
    <name type="scientific">Oceanospirillum sediminis</name>
    <dbReference type="NCBI Taxonomy" id="2760088"/>
    <lineage>
        <taxon>Bacteria</taxon>
        <taxon>Pseudomonadati</taxon>
        <taxon>Pseudomonadota</taxon>
        <taxon>Gammaproteobacteria</taxon>
        <taxon>Oceanospirillales</taxon>
        <taxon>Oceanospirillaceae</taxon>
        <taxon>Oceanospirillum</taxon>
    </lineage>
</organism>
<feature type="binding site" evidence="8">
    <location>
        <position position="127"/>
    </location>
    <ligand>
        <name>substrate</name>
    </ligand>
</feature>
<name>A0A839ILB9_9GAMM</name>
<dbReference type="Gene3D" id="2.40.10.120">
    <property type="match status" value="1"/>
</dbReference>
<sequence length="384" mass="40844">MKKLLRYLSWPVLVGAIAGLYINQQTLLNANQPGSNTPVFIEAAQAAQSPRLSGPYSYSDAVKQAAPAVVNIYTSKIVQQRSHPLLSDPAFRQFFGYNGTPRQERMQSSLGSGVIISTDGYILTNNHVIAGADEIKVALKDGRETIARVVGTDPETDLAVLRIPLKELPVITIAPSDALEVGDVVLAIGNPFGVGQTVTMGIVSATGRDQLGINTFEDFIQTDAAINPGNSGGALVNPRGELVGINTAIFSKSGGSQGIGFAIPSDLARQIMVDIVREGSVVRGWLGVEVQDLTPQLARSFGYNSNQGIVIAGLLRNGPAHRAGMQPGDIVIAVEGQPVISSQGTMNQIAQKRPGESISLTVFRQGKRYQLTAEVGRRPVPQRQ</sequence>
<evidence type="ECO:0000256" key="1">
    <source>
        <dbReference type="ARBA" id="ARBA00010541"/>
    </source>
</evidence>
<evidence type="ECO:0000256" key="7">
    <source>
        <dbReference type="PIRSR" id="PIRSR611782-1"/>
    </source>
</evidence>
<evidence type="ECO:0000256" key="4">
    <source>
        <dbReference type="ARBA" id="ARBA00022737"/>
    </source>
</evidence>
<feature type="active site" description="Charge relay system" evidence="7">
    <location>
        <position position="231"/>
    </location>
</feature>
<feature type="binding site" evidence="8">
    <location>
        <position position="157"/>
    </location>
    <ligand>
        <name>substrate</name>
    </ligand>
</feature>
<feature type="binding site" evidence="8">
    <location>
        <begin position="229"/>
        <end position="231"/>
    </location>
    <ligand>
        <name>substrate</name>
    </ligand>
</feature>
<evidence type="ECO:0000313" key="10">
    <source>
        <dbReference type="EMBL" id="MBB1485504.1"/>
    </source>
</evidence>
<dbReference type="PRINTS" id="PR00834">
    <property type="entry name" value="PROTEASES2C"/>
</dbReference>
<accession>A0A839ILB9</accession>